<keyword evidence="3" id="KW-1185">Reference proteome</keyword>
<protein>
    <recommendedName>
        <fullName evidence="1">RNase H type-1 domain-containing protein</fullName>
    </recommendedName>
</protein>
<organism evidence="2 3">
    <name type="scientific">Mucuna pruriens</name>
    <name type="common">Velvet bean</name>
    <name type="synonym">Dolichos pruriens</name>
    <dbReference type="NCBI Taxonomy" id="157652"/>
    <lineage>
        <taxon>Eukaryota</taxon>
        <taxon>Viridiplantae</taxon>
        <taxon>Streptophyta</taxon>
        <taxon>Embryophyta</taxon>
        <taxon>Tracheophyta</taxon>
        <taxon>Spermatophyta</taxon>
        <taxon>Magnoliopsida</taxon>
        <taxon>eudicotyledons</taxon>
        <taxon>Gunneridae</taxon>
        <taxon>Pentapetalae</taxon>
        <taxon>rosids</taxon>
        <taxon>fabids</taxon>
        <taxon>Fabales</taxon>
        <taxon>Fabaceae</taxon>
        <taxon>Papilionoideae</taxon>
        <taxon>50 kb inversion clade</taxon>
        <taxon>NPAAA clade</taxon>
        <taxon>indigoferoid/millettioid clade</taxon>
        <taxon>Phaseoleae</taxon>
        <taxon>Mucuna</taxon>
    </lineage>
</organism>
<dbReference type="Pfam" id="PF13456">
    <property type="entry name" value="RVT_3"/>
    <property type="match status" value="1"/>
</dbReference>
<dbReference type="PANTHER" id="PTHR48475">
    <property type="entry name" value="RIBONUCLEASE H"/>
    <property type="match status" value="1"/>
</dbReference>
<dbReference type="SUPFAM" id="SSF53098">
    <property type="entry name" value="Ribonuclease H-like"/>
    <property type="match status" value="1"/>
</dbReference>
<dbReference type="GO" id="GO:0003676">
    <property type="term" value="F:nucleic acid binding"/>
    <property type="evidence" value="ECO:0007669"/>
    <property type="project" value="InterPro"/>
</dbReference>
<dbReference type="AlphaFoldDB" id="A0A371HGK1"/>
<evidence type="ECO:0000313" key="2">
    <source>
        <dbReference type="EMBL" id="RDY01917.1"/>
    </source>
</evidence>
<dbReference type="InterPro" id="IPR036397">
    <property type="entry name" value="RNaseH_sf"/>
</dbReference>
<reference evidence="2" key="1">
    <citation type="submission" date="2018-05" db="EMBL/GenBank/DDBJ databases">
        <title>Draft genome of Mucuna pruriens seed.</title>
        <authorList>
            <person name="Nnadi N.E."/>
            <person name="Vos R."/>
            <person name="Hasami M.H."/>
            <person name="Devisetty U.K."/>
            <person name="Aguiy J.C."/>
        </authorList>
    </citation>
    <scope>NUCLEOTIDE SEQUENCE [LARGE SCALE GENOMIC DNA]</scope>
    <source>
        <strain evidence="2">JCA_2017</strain>
    </source>
</reference>
<dbReference type="PANTHER" id="PTHR48475:SF2">
    <property type="entry name" value="RIBONUCLEASE H"/>
    <property type="match status" value="1"/>
</dbReference>
<dbReference type="GO" id="GO:0004523">
    <property type="term" value="F:RNA-DNA hybrid ribonuclease activity"/>
    <property type="evidence" value="ECO:0007669"/>
    <property type="project" value="InterPro"/>
</dbReference>
<name>A0A371HGK1_MUCPR</name>
<sequence>MTARGPTTEEDNGWFLSVDEASNQTGSEAGVILEGLNGVLIEQSLHFEFKANNNQAKYEALLAGMRLEEELEAKTLMVKSDSKLVMGQRPLVDEIPRESNGDGGHIREIHTSPCAARVERKSQFIIKIGHHPKKRIAKVDYP</sequence>
<proteinExistence type="predicted"/>
<evidence type="ECO:0000313" key="3">
    <source>
        <dbReference type="Proteomes" id="UP000257109"/>
    </source>
</evidence>
<accession>A0A371HGK1</accession>
<dbReference type="Proteomes" id="UP000257109">
    <property type="component" value="Unassembled WGS sequence"/>
</dbReference>
<feature type="non-terminal residue" evidence="2">
    <location>
        <position position="1"/>
    </location>
</feature>
<gene>
    <name evidence="2" type="ORF">CR513_14702</name>
</gene>
<comment type="caution">
    <text evidence="2">The sequence shown here is derived from an EMBL/GenBank/DDBJ whole genome shotgun (WGS) entry which is preliminary data.</text>
</comment>
<feature type="domain" description="RNase H type-1" evidence="1">
    <location>
        <begin position="23"/>
        <end position="86"/>
    </location>
</feature>
<dbReference type="EMBL" id="QJKJ01002652">
    <property type="protein sequence ID" value="RDY01917.1"/>
    <property type="molecule type" value="Genomic_DNA"/>
</dbReference>
<dbReference type="InterPro" id="IPR012337">
    <property type="entry name" value="RNaseH-like_sf"/>
</dbReference>
<dbReference type="InterPro" id="IPR002156">
    <property type="entry name" value="RNaseH_domain"/>
</dbReference>
<evidence type="ECO:0000259" key="1">
    <source>
        <dbReference type="Pfam" id="PF13456"/>
    </source>
</evidence>
<dbReference type="OrthoDB" id="1730596at2759"/>
<dbReference type="Gene3D" id="3.30.420.10">
    <property type="entry name" value="Ribonuclease H-like superfamily/Ribonuclease H"/>
    <property type="match status" value="1"/>
</dbReference>